<feature type="signal peptide" evidence="1">
    <location>
        <begin position="1"/>
        <end position="24"/>
    </location>
</feature>
<proteinExistence type="predicted"/>
<protein>
    <recommendedName>
        <fullName evidence="4">Cytochrome c</fullName>
    </recommendedName>
</protein>
<gene>
    <name evidence="2" type="ORF">RAMLITH_07740</name>
</gene>
<accession>A0A7X6DEI5</accession>
<dbReference type="AlphaFoldDB" id="A0A7X6DEI5"/>
<evidence type="ECO:0000313" key="3">
    <source>
        <dbReference type="Proteomes" id="UP000521868"/>
    </source>
</evidence>
<reference evidence="2 3" key="1">
    <citation type="journal article" date="2020" name="Nature">
        <title>Bacterial chemolithoautotrophy via manganese oxidation.</title>
        <authorList>
            <person name="Yu H."/>
            <person name="Leadbetter J.R."/>
        </authorList>
    </citation>
    <scope>NUCLEOTIDE SEQUENCE [LARGE SCALE GENOMIC DNA]</scope>
    <source>
        <strain evidence="2 3">RBP-1</strain>
    </source>
</reference>
<dbReference type="Proteomes" id="UP000521868">
    <property type="component" value="Unassembled WGS sequence"/>
</dbReference>
<evidence type="ECO:0008006" key="4">
    <source>
        <dbReference type="Google" id="ProtNLM"/>
    </source>
</evidence>
<dbReference type="EMBL" id="VTOX01000002">
    <property type="protein sequence ID" value="NKE65712.1"/>
    <property type="molecule type" value="Genomic_DNA"/>
</dbReference>
<keyword evidence="3" id="KW-1185">Reference proteome</keyword>
<name>A0A7X6DEI5_9BURK</name>
<dbReference type="RefSeq" id="WP_168106807.1">
    <property type="nucleotide sequence ID" value="NZ_VTOX01000002.1"/>
</dbReference>
<evidence type="ECO:0000256" key="1">
    <source>
        <dbReference type="SAM" id="SignalP"/>
    </source>
</evidence>
<keyword evidence="1" id="KW-0732">Signal</keyword>
<evidence type="ECO:0000313" key="2">
    <source>
        <dbReference type="EMBL" id="NKE65712.1"/>
    </source>
</evidence>
<feature type="chain" id="PRO_5030967229" description="Cytochrome c" evidence="1">
    <location>
        <begin position="25"/>
        <end position="179"/>
    </location>
</feature>
<sequence length="179" mass="20102">MNAARSMAAALALGASLVTPAALAAAGEDFNFMPKGGRALLLETIGSTPAQLRPVVQSKRTEAQWREFADAQGKRLTERERATLAAYLAVNLPVDGPLDSAQQLPRDGRDLAWEECQSCHSLFSSHLTQERSAQHWRNMFMSPFHRQMKMTPREREEFARYSELNMPMKVDEVPPDLRF</sequence>
<comment type="caution">
    <text evidence="2">The sequence shown here is derived from an EMBL/GenBank/DDBJ whole genome shotgun (WGS) entry which is preliminary data.</text>
</comment>
<organism evidence="2 3">
    <name type="scientific">Ramlibacter lithotrophicus</name>
    <dbReference type="NCBI Taxonomy" id="2606681"/>
    <lineage>
        <taxon>Bacteria</taxon>
        <taxon>Pseudomonadati</taxon>
        <taxon>Pseudomonadota</taxon>
        <taxon>Betaproteobacteria</taxon>
        <taxon>Burkholderiales</taxon>
        <taxon>Comamonadaceae</taxon>
        <taxon>Ramlibacter</taxon>
    </lineage>
</organism>